<comment type="caution">
    <text evidence="1">The sequence shown here is derived from an EMBL/GenBank/DDBJ whole genome shotgun (WGS) entry which is preliminary data.</text>
</comment>
<dbReference type="SUPFAM" id="SSF51735">
    <property type="entry name" value="NAD(P)-binding Rossmann-fold domains"/>
    <property type="match status" value="1"/>
</dbReference>
<dbReference type="PANTHER" id="PTHR48476">
    <property type="entry name" value="SHORT-CHAIN DEHYDROGENASE TIC 32, CHLOROPLASTIC-LIKE"/>
    <property type="match status" value="1"/>
</dbReference>
<keyword evidence="2" id="KW-1185">Reference proteome</keyword>
<dbReference type="STRING" id="63057.A0A2P5B5X3"/>
<dbReference type="PANTHER" id="PTHR48476:SF1">
    <property type="entry name" value="SHORT-CHAIN DEHYDROGENASE TIC 32, CHLOROPLASTIC-LIKE"/>
    <property type="match status" value="1"/>
</dbReference>
<evidence type="ECO:0000313" key="2">
    <source>
        <dbReference type="Proteomes" id="UP000237000"/>
    </source>
</evidence>
<protein>
    <submittedName>
        <fullName evidence="1">Glucose/ribitol dehydrogenase</fullName>
    </submittedName>
</protein>
<dbReference type="PRINTS" id="PR00081">
    <property type="entry name" value="GDHRDH"/>
</dbReference>
<dbReference type="InterPro" id="IPR002347">
    <property type="entry name" value="SDR_fam"/>
</dbReference>
<reference evidence="2" key="1">
    <citation type="submission" date="2016-06" db="EMBL/GenBank/DDBJ databases">
        <title>Parallel loss of symbiosis genes in relatives of nitrogen-fixing non-legume Parasponia.</title>
        <authorList>
            <person name="Van Velzen R."/>
            <person name="Holmer R."/>
            <person name="Bu F."/>
            <person name="Rutten L."/>
            <person name="Van Zeijl A."/>
            <person name="Liu W."/>
            <person name="Santuari L."/>
            <person name="Cao Q."/>
            <person name="Sharma T."/>
            <person name="Shen D."/>
            <person name="Roswanjaya Y."/>
            <person name="Wardhani T."/>
            <person name="Kalhor M.S."/>
            <person name="Jansen J."/>
            <person name="Van den Hoogen J."/>
            <person name="Gungor B."/>
            <person name="Hartog M."/>
            <person name="Hontelez J."/>
            <person name="Verver J."/>
            <person name="Yang W.-C."/>
            <person name="Schijlen E."/>
            <person name="Repin R."/>
            <person name="Schilthuizen M."/>
            <person name="Schranz E."/>
            <person name="Heidstra R."/>
            <person name="Miyata K."/>
            <person name="Fedorova E."/>
            <person name="Kohlen W."/>
            <person name="Bisseling T."/>
            <person name="Smit S."/>
            <person name="Geurts R."/>
        </authorList>
    </citation>
    <scope>NUCLEOTIDE SEQUENCE [LARGE SCALE GENOMIC DNA]</scope>
    <source>
        <strain evidence="2">cv. RG33-2</strain>
    </source>
</reference>
<gene>
    <name evidence="1" type="ORF">TorRG33x02_331510</name>
</gene>
<dbReference type="Gene3D" id="3.40.50.720">
    <property type="entry name" value="NAD(P)-binding Rossmann-like Domain"/>
    <property type="match status" value="1"/>
</dbReference>
<dbReference type="InterPro" id="IPR055280">
    <property type="entry name" value="TIC32"/>
</dbReference>
<dbReference type="InParanoid" id="A0A2P5B5X3"/>
<name>A0A2P5B5X3_TREOI</name>
<dbReference type="AlphaFoldDB" id="A0A2P5B5X3"/>
<organism evidence="1 2">
    <name type="scientific">Trema orientale</name>
    <name type="common">Charcoal tree</name>
    <name type="synonym">Celtis orientalis</name>
    <dbReference type="NCBI Taxonomy" id="63057"/>
    <lineage>
        <taxon>Eukaryota</taxon>
        <taxon>Viridiplantae</taxon>
        <taxon>Streptophyta</taxon>
        <taxon>Embryophyta</taxon>
        <taxon>Tracheophyta</taxon>
        <taxon>Spermatophyta</taxon>
        <taxon>Magnoliopsida</taxon>
        <taxon>eudicotyledons</taxon>
        <taxon>Gunneridae</taxon>
        <taxon>Pentapetalae</taxon>
        <taxon>rosids</taxon>
        <taxon>fabids</taxon>
        <taxon>Rosales</taxon>
        <taxon>Cannabaceae</taxon>
        <taxon>Trema</taxon>
    </lineage>
</organism>
<proteinExistence type="predicted"/>
<dbReference type="InterPro" id="IPR036291">
    <property type="entry name" value="NAD(P)-bd_dom_sf"/>
</dbReference>
<dbReference type="Proteomes" id="UP000237000">
    <property type="component" value="Unassembled WGS sequence"/>
</dbReference>
<accession>A0A2P5B5X3</accession>
<dbReference type="OrthoDB" id="191139at2759"/>
<dbReference type="EMBL" id="JXTC01000599">
    <property type="protein sequence ID" value="PON44179.1"/>
    <property type="molecule type" value="Genomic_DNA"/>
</dbReference>
<evidence type="ECO:0000313" key="1">
    <source>
        <dbReference type="EMBL" id="PON44179.1"/>
    </source>
</evidence>
<sequence>MKKTAKESKKVGRIVNVSSVAHRFPYPEGICFDTINDRSGYNNLAAYGQSKLANILHANELARRLKEDKVNITANSLHPGAIVTNLFRHNGIFNGKISSTKLYTYGFHLFEDRRGWI</sequence>